<feature type="domain" description="ChsH2 C-terminal OB-fold" evidence="1">
    <location>
        <begin position="57"/>
        <end position="119"/>
    </location>
</feature>
<evidence type="ECO:0000313" key="3">
    <source>
        <dbReference type="Proteomes" id="UP000483004"/>
    </source>
</evidence>
<comment type="caution">
    <text evidence="2">The sequence shown here is derived from an EMBL/GenBank/DDBJ whole genome shotgun (WGS) entry which is preliminary data.</text>
</comment>
<dbReference type="PANTHER" id="PTHR34075">
    <property type="entry name" value="BLR3430 PROTEIN"/>
    <property type="match status" value="1"/>
</dbReference>
<organism evidence="2 3">
    <name type="scientific">Actinomadura montaniterrae</name>
    <dbReference type="NCBI Taxonomy" id="1803903"/>
    <lineage>
        <taxon>Bacteria</taxon>
        <taxon>Bacillati</taxon>
        <taxon>Actinomycetota</taxon>
        <taxon>Actinomycetes</taxon>
        <taxon>Streptosporangiales</taxon>
        <taxon>Thermomonosporaceae</taxon>
        <taxon>Actinomadura</taxon>
    </lineage>
</organism>
<dbReference type="SUPFAM" id="SSF50249">
    <property type="entry name" value="Nucleic acid-binding proteins"/>
    <property type="match status" value="1"/>
</dbReference>
<accession>A0A6L3VVW4</accession>
<dbReference type="RefSeq" id="WP_151540209.1">
    <property type="nucleotide sequence ID" value="NZ_WBMR01000026.1"/>
</dbReference>
<reference evidence="2 3" key="1">
    <citation type="submission" date="2019-09" db="EMBL/GenBank/DDBJ databases">
        <title>Actinomadura physcomitrii sp. nov., a novel actinomycete isolated from moss [Physcomitrium sphaericum (Ludw) Fuernr].</title>
        <authorList>
            <person name="Liu C."/>
            <person name="Zhuang X."/>
        </authorList>
    </citation>
    <scope>NUCLEOTIDE SEQUENCE [LARGE SCALE GENOMIC DNA]</scope>
    <source>
        <strain evidence="2 3">CYP1-1B</strain>
    </source>
</reference>
<dbReference type="Proteomes" id="UP000483004">
    <property type="component" value="Unassembled WGS sequence"/>
</dbReference>
<dbReference type="EMBL" id="WBMR01000026">
    <property type="protein sequence ID" value="KAB2383480.1"/>
    <property type="molecule type" value="Genomic_DNA"/>
</dbReference>
<evidence type="ECO:0000259" key="1">
    <source>
        <dbReference type="Pfam" id="PF01796"/>
    </source>
</evidence>
<dbReference type="Pfam" id="PF01796">
    <property type="entry name" value="OB_ChsH2_C"/>
    <property type="match status" value="1"/>
</dbReference>
<dbReference type="OrthoDB" id="7470921at2"/>
<dbReference type="AlphaFoldDB" id="A0A6L3VVW4"/>
<gene>
    <name evidence="2" type="ORF">F9B16_12580</name>
</gene>
<sequence length="142" mass="15289">MNAPRPYPGDVAPDTADAEFWRACRERRFLVFRCGECGRAVWPAGGCPGHGMAPMAWEPASGLGRLRTWTVVHQRYATSFDDPPPNVALVELDEGPLVHAAVVGAGLLEVGMRVQVDFQEAAPEVVIPVFRPVRGPGDTLGA</sequence>
<dbReference type="PANTHER" id="PTHR34075:SF5">
    <property type="entry name" value="BLR3430 PROTEIN"/>
    <property type="match status" value="1"/>
</dbReference>
<dbReference type="InterPro" id="IPR012340">
    <property type="entry name" value="NA-bd_OB-fold"/>
</dbReference>
<proteinExistence type="predicted"/>
<evidence type="ECO:0000313" key="2">
    <source>
        <dbReference type="EMBL" id="KAB2383480.1"/>
    </source>
</evidence>
<name>A0A6L3VVW4_9ACTN</name>
<dbReference type="InterPro" id="IPR052513">
    <property type="entry name" value="Thioester_dehydratase-like"/>
</dbReference>
<dbReference type="InterPro" id="IPR002878">
    <property type="entry name" value="ChsH2_C"/>
</dbReference>
<protein>
    <submittedName>
        <fullName evidence="2">OB-fold domain-containing protein</fullName>
    </submittedName>
</protein>
<keyword evidence="3" id="KW-1185">Reference proteome</keyword>